<reference evidence="1 2" key="1">
    <citation type="submission" date="2024-01" db="EMBL/GenBank/DDBJ databases">
        <title>Genome assemblies of Stephania.</title>
        <authorList>
            <person name="Yang L."/>
        </authorList>
    </citation>
    <scope>NUCLEOTIDE SEQUENCE [LARGE SCALE GENOMIC DNA]</scope>
    <source>
        <strain evidence="1">YNDBR</strain>
        <tissue evidence="1">Leaf</tissue>
    </source>
</reference>
<evidence type="ECO:0000313" key="2">
    <source>
        <dbReference type="Proteomes" id="UP001420932"/>
    </source>
</evidence>
<dbReference type="AlphaFoldDB" id="A0AAP0EFZ7"/>
<accession>A0AAP0EFZ7</accession>
<sequence>MLQGGRDEVLGGIVPIKDFLETNSKETLDSGRRFKLNFFHSYASVRKKKNMEHKLTYWNGE</sequence>
<name>A0AAP0EFZ7_9MAGN</name>
<proteinExistence type="predicted"/>
<dbReference type="Proteomes" id="UP001420932">
    <property type="component" value="Unassembled WGS sequence"/>
</dbReference>
<organism evidence="1 2">
    <name type="scientific">Stephania yunnanensis</name>
    <dbReference type="NCBI Taxonomy" id="152371"/>
    <lineage>
        <taxon>Eukaryota</taxon>
        <taxon>Viridiplantae</taxon>
        <taxon>Streptophyta</taxon>
        <taxon>Embryophyta</taxon>
        <taxon>Tracheophyta</taxon>
        <taxon>Spermatophyta</taxon>
        <taxon>Magnoliopsida</taxon>
        <taxon>Ranunculales</taxon>
        <taxon>Menispermaceae</taxon>
        <taxon>Menispermoideae</taxon>
        <taxon>Cissampelideae</taxon>
        <taxon>Stephania</taxon>
    </lineage>
</organism>
<comment type="caution">
    <text evidence="1">The sequence shown here is derived from an EMBL/GenBank/DDBJ whole genome shotgun (WGS) entry which is preliminary data.</text>
</comment>
<keyword evidence="2" id="KW-1185">Reference proteome</keyword>
<protein>
    <submittedName>
        <fullName evidence="1">Uncharacterized protein</fullName>
    </submittedName>
</protein>
<evidence type="ECO:0000313" key="1">
    <source>
        <dbReference type="EMBL" id="KAK9092740.1"/>
    </source>
</evidence>
<gene>
    <name evidence="1" type="ORF">Syun_027651</name>
</gene>
<dbReference type="EMBL" id="JBBNAF010000012">
    <property type="protein sequence ID" value="KAK9092740.1"/>
    <property type="molecule type" value="Genomic_DNA"/>
</dbReference>